<evidence type="ECO:0000313" key="2">
    <source>
        <dbReference type="EMBL" id="MPC44720.1"/>
    </source>
</evidence>
<organism evidence="2 3">
    <name type="scientific">Portunus trituberculatus</name>
    <name type="common">Swimming crab</name>
    <name type="synonym">Neptunus trituberculatus</name>
    <dbReference type="NCBI Taxonomy" id="210409"/>
    <lineage>
        <taxon>Eukaryota</taxon>
        <taxon>Metazoa</taxon>
        <taxon>Ecdysozoa</taxon>
        <taxon>Arthropoda</taxon>
        <taxon>Crustacea</taxon>
        <taxon>Multicrustacea</taxon>
        <taxon>Malacostraca</taxon>
        <taxon>Eumalacostraca</taxon>
        <taxon>Eucarida</taxon>
        <taxon>Decapoda</taxon>
        <taxon>Pleocyemata</taxon>
        <taxon>Brachyura</taxon>
        <taxon>Eubrachyura</taxon>
        <taxon>Portunoidea</taxon>
        <taxon>Portunidae</taxon>
        <taxon>Portuninae</taxon>
        <taxon>Portunus</taxon>
    </lineage>
</organism>
<dbReference type="Proteomes" id="UP000324222">
    <property type="component" value="Unassembled WGS sequence"/>
</dbReference>
<keyword evidence="3" id="KW-1185">Reference proteome</keyword>
<accession>A0A5B7FAQ7</accession>
<protein>
    <submittedName>
        <fullName evidence="2">Uncharacterized protein</fullName>
    </submittedName>
</protein>
<name>A0A5B7FAQ7_PORTR</name>
<proteinExistence type="predicted"/>
<dbReference type="AlphaFoldDB" id="A0A5B7FAQ7"/>
<reference evidence="2 3" key="1">
    <citation type="submission" date="2019-05" db="EMBL/GenBank/DDBJ databases">
        <title>Another draft genome of Portunus trituberculatus and its Hox gene families provides insights of decapod evolution.</title>
        <authorList>
            <person name="Jeong J.-H."/>
            <person name="Song I."/>
            <person name="Kim S."/>
            <person name="Choi T."/>
            <person name="Kim D."/>
            <person name="Ryu S."/>
            <person name="Kim W."/>
        </authorList>
    </citation>
    <scope>NUCLEOTIDE SEQUENCE [LARGE SCALE GENOMIC DNA]</scope>
    <source>
        <tissue evidence="2">Muscle</tissue>
    </source>
</reference>
<evidence type="ECO:0000256" key="1">
    <source>
        <dbReference type="SAM" id="MobiDB-lite"/>
    </source>
</evidence>
<feature type="region of interest" description="Disordered" evidence="1">
    <location>
        <begin position="1"/>
        <end position="65"/>
    </location>
</feature>
<gene>
    <name evidence="2" type="ORF">E2C01_038401</name>
</gene>
<comment type="caution">
    <text evidence="2">The sequence shown here is derived from an EMBL/GenBank/DDBJ whole genome shotgun (WGS) entry which is preliminary data.</text>
</comment>
<dbReference type="EMBL" id="VSRR010006408">
    <property type="protein sequence ID" value="MPC44720.1"/>
    <property type="molecule type" value="Genomic_DNA"/>
</dbReference>
<evidence type="ECO:0000313" key="3">
    <source>
        <dbReference type="Proteomes" id="UP000324222"/>
    </source>
</evidence>
<sequence>MWAAPRVAVSRYAEPAAAGATRRRPRRGTPAADISPPGIRTDVAKTLSVPESGGGRGGRRLPLHSDPALSTCLRASAEIRGSEMRQVGDGVRVNELRGARVREASRWWMLRIGRWGWGKGEDLTHRRLGFGVGSETTWSVSPRRQGADGLLLFLPLIHVSRPTLFLHSGVSVSVLNLFHFPLLFLHLQGMNDSP</sequence>